<evidence type="ECO:0000313" key="7">
    <source>
        <dbReference type="EMBL" id="SCZ87971.1"/>
    </source>
</evidence>
<dbReference type="Pfam" id="PF04479">
    <property type="entry name" value="RTA1"/>
    <property type="match status" value="1"/>
</dbReference>
<dbReference type="EMBL" id="FMWP01000012">
    <property type="protein sequence ID" value="SCZ87971.1"/>
    <property type="molecule type" value="Genomic_DNA"/>
</dbReference>
<dbReference type="InterPro" id="IPR007568">
    <property type="entry name" value="RTA1"/>
</dbReference>
<dbReference type="Proteomes" id="UP000249723">
    <property type="component" value="Unassembled WGS sequence"/>
</dbReference>
<proteinExistence type="predicted"/>
<feature type="transmembrane region" description="Helical" evidence="6">
    <location>
        <begin position="122"/>
        <end position="143"/>
    </location>
</feature>
<evidence type="ECO:0000313" key="8">
    <source>
        <dbReference type="Proteomes" id="UP000249723"/>
    </source>
</evidence>
<feature type="transmembrane region" description="Helical" evidence="6">
    <location>
        <begin position="16"/>
        <end position="36"/>
    </location>
</feature>
<accession>A0A2X0KHI8</accession>
<evidence type="ECO:0000256" key="5">
    <source>
        <dbReference type="SAM" id="MobiDB-lite"/>
    </source>
</evidence>
<dbReference type="OrthoDB" id="3358017at2759"/>
<feature type="transmembrane region" description="Helical" evidence="6">
    <location>
        <begin position="43"/>
        <end position="61"/>
    </location>
</feature>
<feature type="region of interest" description="Disordered" evidence="5">
    <location>
        <begin position="274"/>
        <end position="304"/>
    </location>
</feature>
<feature type="compositionally biased region" description="Basic and acidic residues" evidence="5">
    <location>
        <begin position="285"/>
        <end position="295"/>
    </location>
</feature>
<dbReference type="GO" id="GO:0016020">
    <property type="term" value="C:membrane"/>
    <property type="evidence" value="ECO:0007669"/>
    <property type="project" value="UniProtKB-SubCell"/>
</dbReference>
<keyword evidence="2 6" id="KW-0812">Transmembrane</keyword>
<dbReference type="STRING" id="289078.A0A2X0KHI8"/>
<feature type="transmembrane region" description="Helical" evidence="6">
    <location>
        <begin position="239"/>
        <end position="262"/>
    </location>
</feature>
<name>A0A2X0KHI8_9BASI</name>
<reference evidence="8" key="1">
    <citation type="submission" date="2016-10" db="EMBL/GenBank/DDBJ databases">
        <authorList>
            <person name="Jeantristanb JTB J.-T."/>
            <person name="Ricardo R."/>
        </authorList>
    </citation>
    <scope>NUCLEOTIDE SEQUENCE [LARGE SCALE GENOMIC DNA]</scope>
</reference>
<dbReference type="PANTHER" id="PTHR31465:SF1">
    <property type="entry name" value="PROTEIN RTA1-RELATED"/>
    <property type="match status" value="1"/>
</dbReference>
<dbReference type="AlphaFoldDB" id="A0A2X0KHI8"/>
<gene>
    <name evidence="7" type="ORF">BZ3500_MVSOF-1268-A1-R1_CHR2-1G04101</name>
</gene>
<protein>
    <submittedName>
        <fullName evidence="7">BZ3500_MvSof-1268-A1-R1_Chr2-1g04101 protein</fullName>
    </submittedName>
</protein>
<keyword evidence="3 6" id="KW-1133">Transmembrane helix</keyword>
<keyword evidence="8" id="KW-1185">Reference proteome</keyword>
<evidence type="ECO:0000256" key="1">
    <source>
        <dbReference type="ARBA" id="ARBA00004141"/>
    </source>
</evidence>
<keyword evidence="4 6" id="KW-0472">Membrane</keyword>
<feature type="transmembrane region" description="Helical" evidence="6">
    <location>
        <begin position="76"/>
        <end position="101"/>
    </location>
</feature>
<evidence type="ECO:0000256" key="3">
    <source>
        <dbReference type="ARBA" id="ARBA00022989"/>
    </source>
</evidence>
<feature type="transmembrane region" description="Helical" evidence="6">
    <location>
        <begin position="199"/>
        <end position="219"/>
    </location>
</feature>
<organism evidence="7 8">
    <name type="scientific">Microbotryum saponariae</name>
    <dbReference type="NCBI Taxonomy" id="289078"/>
    <lineage>
        <taxon>Eukaryota</taxon>
        <taxon>Fungi</taxon>
        <taxon>Dikarya</taxon>
        <taxon>Basidiomycota</taxon>
        <taxon>Pucciniomycotina</taxon>
        <taxon>Microbotryomycetes</taxon>
        <taxon>Microbotryales</taxon>
        <taxon>Microbotryaceae</taxon>
        <taxon>Microbotryum</taxon>
    </lineage>
</organism>
<sequence>MAGGDDWVYYAYKPSYALAIAASAVFGVIFLAHLFLMIRHKAWYMWPFTVGVAGECIGYALRRMSAEHPRGRSQGLIWYITQELFIILAPACMAASHYMCFGRLISYVGEKYSPVRARRVTAIFVFFDVTSFCIQGAGGSLYSSSNQSIFPTAKAILTVGFLIQIISFGIFAIFAIIYQVRARRAGELEGKWTACFSHIAQLSSRFIGTALILIRGIYRTISFATGTGNSNGYLLSREAWYYGLETIPILLCTLLFLASYPARYIPSDRSLRLDPEEVSSETGTDEEKSAGEDTRRRRWYGLKR</sequence>
<dbReference type="PANTHER" id="PTHR31465">
    <property type="entry name" value="PROTEIN RTA1-RELATED"/>
    <property type="match status" value="1"/>
</dbReference>
<comment type="subcellular location">
    <subcellularLocation>
        <location evidence="1">Membrane</location>
        <topology evidence="1">Multi-pass membrane protein</topology>
    </subcellularLocation>
</comment>
<evidence type="ECO:0000256" key="2">
    <source>
        <dbReference type="ARBA" id="ARBA00022692"/>
    </source>
</evidence>
<feature type="transmembrane region" description="Helical" evidence="6">
    <location>
        <begin position="155"/>
        <end position="178"/>
    </location>
</feature>
<evidence type="ECO:0000256" key="4">
    <source>
        <dbReference type="ARBA" id="ARBA00023136"/>
    </source>
</evidence>
<evidence type="ECO:0000256" key="6">
    <source>
        <dbReference type="SAM" id="Phobius"/>
    </source>
</evidence>